<protein>
    <submittedName>
        <fullName evidence="1">Uncharacterized protein</fullName>
    </submittedName>
</protein>
<evidence type="ECO:0000313" key="1">
    <source>
        <dbReference type="EMBL" id="GAY24724.1"/>
    </source>
</evidence>
<proteinExistence type="predicted"/>
<name>A0A292ZP05_SPHSA</name>
<evidence type="ECO:0000313" key="2">
    <source>
        <dbReference type="Proteomes" id="UP000221538"/>
    </source>
</evidence>
<gene>
    <name evidence="1" type="ORF">SFOMI_5309</name>
</gene>
<dbReference type="RefSeq" id="WP_061939495.1">
    <property type="nucleotide sequence ID" value="NZ_BEWI01000034.1"/>
</dbReference>
<accession>A0A292ZP05</accession>
<dbReference type="AlphaFoldDB" id="A0A292ZP05"/>
<dbReference type="Proteomes" id="UP000221538">
    <property type="component" value="Unassembled WGS sequence"/>
</dbReference>
<sequence>MEETLERILILEHGANQYARVIADELDAPELRSVIDRAEEPALRYVVDMCLEGRKAVVKTELEFVNRYLNAPGHISVPGDPGGIFDRTKFELGEIDWALVDAMMLEWHFF</sequence>
<reference evidence="1 2" key="2">
    <citation type="journal article" date="2013" name="Environ. Sci. Technol.">
        <title>The 4-tert-butylphenol-utilizing bacterium Sphingobium fuliginis OMI can degrade bisphenols via phenolic ring hydroxylation and meta-cleavage pathway.</title>
        <authorList>
            <person name="Ogata Y."/>
            <person name="Goda S."/>
            <person name="Toyama T."/>
            <person name="Sei K."/>
            <person name="Ike M."/>
        </authorList>
    </citation>
    <scope>NUCLEOTIDE SEQUENCE [LARGE SCALE GENOMIC DNA]</scope>
    <source>
        <strain evidence="1 2">OMI</strain>
    </source>
</reference>
<organism evidence="1 2">
    <name type="scientific">Sphingobium fuliginis (strain ATCC 27551)</name>
    <dbReference type="NCBI Taxonomy" id="336203"/>
    <lineage>
        <taxon>Bacteria</taxon>
        <taxon>Pseudomonadati</taxon>
        <taxon>Pseudomonadota</taxon>
        <taxon>Alphaproteobacteria</taxon>
        <taxon>Sphingomonadales</taxon>
        <taxon>Sphingomonadaceae</taxon>
        <taxon>Sphingobium</taxon>
    </lineage>
</organism>
<comment type="caution">
    <text evidence="1">The sequence shown here is derived from an EMBL/GenBank/DDBJ whole genome shotgun (WGS) entry which is preliminary data.</text>
</comment>
<reference evidence="1 2" key="1">
    <citation type="journal article" date="2013" name="Biodegradation">
        <title>Occurrence of 4-tert-butylphenol (4-t-BP) biodegradation in an aquatic sample caused by the presence of Spirodela polyrrhiza and isolation of a 4-t-BP-utilizing bacterium.</title>
        <authorList>
            <person name="Ogata Y."/>
            <person name="Toyama T."/>
            <person name="Yu N."/>
            <person name="Wang X."/>
            <person name="Sei K."/>
            <person name="Ike M."/>
        </authorList>
    </citation>
    <scope>NUCLEOTIDE SEQUENCE [LARGE SCALE GENOMIC DNA]</scope>
    <source>
        <strain evidence="1 2">OMI</strain>
    </source>
</reference>
<dbReference type="EMBL" id="BEWI01000034">
    <property type="protein sequence ID" value="GAY24724.1"/>
    <property type="molecule type" value="Genomic_DNA"/>
</dbReference>